<accession>A0A811UZL3</accession>
<dbReference type="Gene3D" id="3.40.50.1820">
    <property type="entry name" value="alpha/beta hydrolase"/>
    <property type="match status" value="1"/>
</dbReference>
<dbReference type="CDD" id="cd00707">
    <property type="entry name" value="Pancreat_lipase_like"/>
    <property type="match status" value="1"/>
</dbReference>
<evidence type="ECO:0000256" key="4">
    <source>
        <dbReference type="RuleBase" id="RU004262"/>
    </source>
</evidence>
<evidence type="ECO:0000313" key="7">
    <source>
        <dbReference type="EMBL" id="CAD7003086.1"/>
    </source>
</evidence>
<dbReference type="InterPro" id="IPR013818">
    <property type="entry name" value="Lipase"/>
</dbReference>
<reference evidence="7" key="1">
    <citation type="submission" date="2020-11" db="EMBL/GenBank/DDBJ databases">
        <authorList>
            <person name="Whitehead M."/>
        </authorList>
    </citation>
    <scope>NUCLEOTIDE SEQUENCE</scope>
    <source>
        <strain evidence="7">EGII</strain>
    </source>
</reference>
<dbReference type="AlphaFoldDB" id="A0A811UZL3"/>
<dbReference type="PANTHER" id="PTHR11610:SF173">
    <property type="entry name" value="LIPASE DOMAIN-CONTAINING PROTEIN-RELATED"/>
    <property type="match status" value="1"/>
</dbReference>
<protein>
    <submittedName>
        <fullName evidence="7">(Mediterranean fruit fly) hypothetical protein</fullName>
    </submittedName>
</protein>
<evidence type="ECO:0000256" key="5">
    <source>
        <dbReference type="SAM" id="SignalP"/>
    </source>
</evidence>
<evidence type="ECO:0000256" key="2">
    <source>
        <dbReference type="ARBA" id="ARBA00010701"/>
    </source>
</evidence>
<comment type="subcellular location">
    <subcellularLocation>
        <location evidence="1">Secreted</location>
    </subcellularLocation>
</comment>
<keyword evidence="3" id="KW-0964">Secreted</keyword>
<dbReference type="OrthoDB" id="199913at2759"/>
<proteinExistence type="inferred from homology"/>
<feature type="signal peptide" evidence="5">
    <location>
        <begin position="1"/>
        <end position="23"/>
    </location>
</feature>
<feature type="chain" id="PRO_5032455254" evidence="5">
    <location>
        <begin position="24"/>
        <end position="332"/>
    </location>
</feature>
<sequence>MFFLQLILLFTWQSLTFVDPVAAFVGHDIDDLIAKSNIYYQQPVTTAGSGEITVNELEQLPSKTDIKIIIHGFTSSRFHFSVTPLRNAYLAKGKDNVFLADWSDAAALDYPTSRKAIGQVGKYLGQLLKGFLDKHEISPTDVHIIGHSLGAHIAGNVGDYFNGSLGRVTGLDPALPLFTALSSDGLHSNAAQFVDVIHTDFPVFGDATPRGNVDFYPNFGTAPQPGCGDKDVLLIAKQLIFEQYSCSHDRAVFLFAESIGQPQNFPSISCTLNAIKMLNVSNCHWKVKSIRNEAVLGEMAFMGEEVSKSATGCYYLQTNDAPPYGMGAHAKF</sequence>
<evidence type="ECO:0000313" key="8">
    <source>
        <dbReference type="Proteomes" id="UP000606786"/>
    </source>
</evidence>
<keyword evidence="5" id="KW-0732">Signal</keyword>
<dbReference type="PANTHER" id="PTHR11610">
    <property type="entry name" value="LIPASE"/>
    <property type="match status" value="1"/>
</dbReference>
<evidence type="ECO:0000259" key="6">
    <source>
        <dbReference type="Pfam" id="PF00151"/>
    </source>
</evidence>
<dbReference type="InterPro" id="IPR029058">
    <property type="entry name" value="AB_hydrolase_fold"/>
</dbReference>
<dbReference type="GO" id="GO:0016042">
    <property type="term" value="P:lipid catabolic process"/>
    <property type="evidence" value="ECO:0007669"/>
    <property type="project" value="TreeGrafter"/>
</dbReference>
<evidence type="ECO:0000256" key="1">
    <source>
        <dbReference type="ARBA" id="ARBA00004613"/>
    </source>
</evidence>
<feature type="domain" description="Lipase" evidence="6">
    <location>
        <begin position="61"/>
        <end position="324"/>
    </location>
</feature>
<organism evidence="7 8">
    <name type="scientific">Ceratitis capitata</name>
    <name type="common">Mediterranean fruit fly</name>
    <name type="synonym">Tephritis capitata</name>
    <dbReference type="NCBI Taxonomy" id="7213"/>
    <lineage>
        <taxon>Eukaryota</taxon>
        <taxon>Metazoa</taxon>
        <taxon>Ecdysozoa</taxon>
        <taxon>Arthropoda</taxon>
        <taxon>Hexapoda</taxon>
        <taxon>Insecta</taxon>
        <taxon>Pterygota</taxon>
        <taxon>Neoptera</taxon>
        <taxon>Endopterygota</taxon>
        <taxon>Diptera</taxon>
        <taxon>Brachycera</taxon>
        <taxon>Muscomorpha</taxon>
        <taxon>Tephritoidea</taxon>
        <taxon>Tephritidae</taxon>
        <taxon>Ceratitis</taxon>
        <taxon>Ceratitis</taxon>
    </lineage>
</organism>
<dbReference type="GO" id="GO:0016298">
    <property type="term" value="F:lipase activity"/>
    <property type="evidence" value="ECO:0007669"/>
    <property type="project" value="InterPro"/>
</dbReference>
<evidence type="ECO:0000256" key="3">
    <source>
        <dbReference type="ARBA" id="ARBA00022525"/>
    </source>
</evidence>
<dbReference type="SUPFAM" id="SSF53474">
    <property type="entry name" value="alpha/beta-Hydrolases"/>
    <property type="match status" value="1"/>
</dbReference>
<dbReference type="EMBL" id="CAJHJT010000034">
    <property type="protein sequence ID" value="CAD7003086.1"/>
    <property type="molecule type" value="Genomic_DNA"/>
</dbReference>
<comment type="similarity">
    <text evidence="2 4">Belongs to the AB hydrolase superfamily. Lipase family.</text>
</comment>
<keyword evidence="8" id="KW-1185">Reference proteome</keyword>
<dbReference type="InterPro" id="IPR033906">
    <property type="entry name" value="Lipase_N"/>
</dbReference>
<dbReference type="InterPro" id="IPR000734">
    <property type="entry name" value="TAG_lipase"/>
</dbReference>
<name>A0A811UZL3_CERCA</name>
<dbReference type="GO" id="GO:0005615">
    <property type="term" value="C:extracellular space"/>
    <property type="evidence" value="ECO:0007669"/>
    <property type="project" value="TreeGrafter"/>
</dbReference>
<dbReference type="GO" id="GO:0017171">
    <property type="term" value="F:serine hydrolase activity"/>
    <property type="evidence" value="ECO:0007669"/>
    <property type="project" value="TreeGrafter"/>
</dbReference>
<gene>
    <name evidence="7" type="ORF">CCAP1982_LOCUS11549</name>
</gene>
<comment type="caution">
    <text evidence="7">The sequence shown here is derived from an EMBL/GenBank/DDBJ whole genome shotgun (WGS) entry which is preliminary data.</text>
</comment>
<dbReference type="Proteomes" id="UP000606786">
    <property type="component" value="Unassembled WGS sequence"/>
</dbReference>
<dbReference type="PRINTS" id="PR00821">
    <property type="entry name" value="TAGLIPASE"/>
</dbReference>
<dbReference type="Pfam" id="PF00151">
    <property type="entry name" value="Lipase"/>
    <property type="match status" value="1"/>
</dbReference>